<keyword evidence="1" id="KW-0812">Transmembrane</keyword>
<name>G7V7S7_THELD</name>
<dbReference type="HOGENOM" id="CLU_141518_0_0_0"/>
<evidence type="ECO:0008006" key="4">
    <source>
        <dbReference type="Google" id="ProtNLM"/>
    </source>
</evidence>
<keyword evidence="1" id="KW-0472">Membrane</keyword>
<evidence type="ECO:0000256" key="1">
    <source>
        <dbReference type="SAM" id="Phobius"/>
    </source>
</evidence>
<keyword evidence="3" id="KW-1185">Reference proteome</keyword>
<reference evidence="3" key="1">
    <citation type="submission" date="2011-10" db="EMBL/GenBank/DDBJ databases">
        <title>The complete genome of chromosome of Thermovirga lienii DSM 17291.</title>
        <authorList>
            <consortium name="US DOE Joint Genome Institute (JGI-PGF)"/>
            <person name="Lucas S."/>
            <person name="Copeland A."/>
            <person name="Lapidus A."/>
            <person name="Glavina del Rio T."/>
            <person name="Dalin E."/>
            <person name="Tice H."/>
            <person name="Bruce D."/>
            <person name="Goodwin L."/>
            <person name="Pitluck S."/>
            <person name="Peters L."/>
            <person name="Mikhailova N."/>
            <person name="Saunders E."/>
            <person name="Kyrpides N."/>
            <person name="Mavromatis K."/>
            <person name="Ivanova N."/>
            <person name="Last F.I."/>
            <person name="Brettin T."/>
            <person name="Detter J.C."/>
            <person name="Han C."/>
            <person name="Larimer F."/>
            <person name="Land M."/>
            <person name="Hauser L."/>
            <person name="Markowitz V."/>
            <person name="Cheng J.-F."/>
            <person name="Hugenholtz P."/>
            <person name="Woyke T."/>
            <person name="Wu D."/>
            <person name="Spring S."/>
            <person name="Schroeder M."/>
            <person name="Brambilla E.-M."/>
            <person name="Klenk H.-P."/>
            <person name="Eisen J.A."/>
        </authorList>
    </citation>
    <scope>NUCLEOTIDE SEQUENCE [LARGE SCALE GENOMIC DNA]</scope>
    <source>
        <strain evidence="3">ATCC BAA-1197 / DSM 17291 / Cas60314</strain>
    </source>
</reference>
<dbReference type="KEGG" id="tli:Tlie_1609"/>
<dbReference type="AlphaFoldDB" id="G7V7S7"/>
<dbReference type="eggNOG" id="ENOG5033K25">
    <property type="taxonomic scope" value="Bacteria"/>
</dbReference>
<gene>
    <name evidence="2" type="ordered locus">Tlie_1609</name>
</gene>
<feature type="transmembrane region" description="Helical" evidence="1">
    <location>
        <begin position="12"/>
        <end position="31"/>
    </location>
</feature>
<accession>G7V7S7</accession>
<reference evidence="2 3" key="2">
    <citation type="journal article" date="2012" name="Stand. Genomic Sci.">
        <title>Genome sequence of the moderately thermophilic, amino-acid-degrading and sulfur-reducing bacterium Thermovirga lienii type strain (Cas60314(T)).</title>
        <authorList>
            <person name="Goker M."/>
            <person name="Saunders E."/>
            <person name="Lapidus A."/>
            <person name="Nolan M."/>
            <person name="Lucas S."/>
            <person name="Hammon N."/>
            <person name="Deshpande S."/>
            <person name="Cheng J.F."/>
            <person name="Han C."/>
            <person name="Tapia R."/>
            <person name="Goodwin L.A."/>
            <person name="Pitluck S."/>
            <person name="Liolios K."/>
            <person name="Mavromatis K."/>
            <person name="Pagani I."/>
            <person name="Ivanova N."/>
            <person name="Mikhailova N."/>
            <person name="Pati A."/>
            <person name="Chen A."/>
            <person name="Palaniappan K."/>
            <person name="Land M."/>
            <person name="Chang Y.J."/>
            <person name="Jeffries C.D."/>
            <person name="Brambilla E.M."/>
            <person name="Rohde M."/>
            <person name="Spring S."/>
            <person name="Detter J.C."/>
            <person name="Woyke T."/>
            <person name="Bristow J."/>
            <person name="Eisen J.A."/>
            <person name="Markowitz V."/>
            <person name="Hugenholtz P."/>
            <person name="Kyrpides N.C."/>
            <person name="Klenk H.P."/>
        </authorList>
    </citation>
    <scope>NUCLEOTIDE SEQUENCE [LARGE SCALE GENOMIC DNA]</scope>
    <source>
        <strain evidence="3">ATCC BAA-1197 / DSM 17291 / Cas60314</strain>
    </source>
</reference>
<dbReference type="OrthoDB" id="73979at2"/>
<organism evidence="2 3">
    <name type="scientific">Thermovirga lienii (strain ATCC BAA-1197 / DSM 17291 / Cas60314)</name>
    <dbReference type="NCBI Taxonomy" id="580340"/>
    <lineage>
        <taxon>Bacteria</taxon>
        <taxon>Thermotogati</taxon>
        <taxon>Synergistota</taxon>
        <taxon>Synergistia</taxon>
        <taxon>Synergistales</taxon>
        <taxon>Thermovirgaceae</taxon>
        <taxon>Thermovirga</taxon>
    </lineage>
</organism>
<dbReference type="EMBL" id="CP003096">
    <property type="protein sequence ID" value="AER67331.1"/>
    <property type="molecule type" value="Genomic_DNA"/>
</dbReference>
<dbReference type="Proteomes" id="UP000005868">
    <property type="component" value="Chromosome"/>
</dbReference>
<dbReference type="STRING" id="580340.Tlie_1609"/>
<evidence type="ECO:0000313" key="3">
    <source>
        <dbReference type="Proteomes" id="UP000005868"/>
    </source>
</evidence>
<evidence type="ECO:0000313" key="2">
    <source>
        <dbReference type="EMBL" id="AER67331.1"/>
    </source>
</evidence>
<proteinExistence type="predicted"/>
<protein>
    <recommendedName>
        <fullName evidence="4">PH domain-containing protein</fullName>
    </recommendedName>
</protein>
<sequence>MGKRTYVQQGWGLRAVLVLVFVAIVIQAWALKTSDDSFPYAVLVVSAALLGFTLVFFTSIKVTLAEDALEVRMGPGLVKRCIPLSEIQSVSLTKIPWHSVGLKRIYKGWLYSVGVTEALDIRMTDGRRYIVGIKEARSLWEAINERVDMIRGNK</sequence>
<feature type="transmembrane region" description="Helical" evidence="1">
    <location>
        <begin position="37"/>
        <end position="57"/>
    </location>
</feature>
<keyword evidence="1" id="KW-1133">Transmembrane helix</keyword>